<dbReference type="Proteomes" id="UP000713904">
    <property type="component" value="Unassembled WGS sequence"/>
</dbReference>
<keyword evidence="2" id="KW-1185">Reference proteome</keyword>
<dbReference type="Pfam" id="PF08843">
    <property type="entry name" value="AbiEii"/>
    <property type="match status" value="1"/>
</dbReference>
<evidence type="ECO:0000313" key="1">
    <source>
        <dbReference type="EMBL" id="MBC2576605.1"/>
    </source>
</evidence>
<name>A0ABR6TMG2_9FIRM</name>
<dbReference type="GO" id="GO:0016740">
    <property type="term" value="F:transferase activity"/>
    <property type="evidence" value="ECO:0007669"/>
    <property type="project" value="UniProtKB-KW"/>
</dbReference>
<protein>
    <submittedName>
        <fullName evidence="1">Nucleotidyl transferase AbiEii/AbiGii toxin family protein</fullName>
    </submittedName>
</protein>
<sequence length="295" mass="34599">MMNSESLKGKVKNIAKSKNLSSQEVLQMFFFERFLERLSHSKYKFNFVIKGGLLISSMIGIDNRTTMDMDTTVKGIPLKEDVIKNIVLEILDIKVDDGICFEVTDITYIREEDEYENFRVHLIAIFGKIRNAMKIDITTGDVITPKEIEYVYPCMFQEEGLRVLAYPIETILAEKYESVIKRNISTTRMRDFYDLYSLYHLRKEEIDFAVLKQAILLTARKRNSISFIQEEKEIINDIKEDSYLKKLWEVYIKDNPYIKELDFLDVIEVVKILSEKVEINGSDESKVDFRESKRG</sequence>
<gene>
    <name evidence="1" type="ORF">HLB29_07875</name>
</gene>
<dbReference type="InterPro" id="IPR014942">
    <property type="entry name" value="AbiEii"/>
</dbReference>
<proteinExistence type="predicted"/>
<keyword evidence="1" id="KW-0808">Transferase</keyword>
<evidence type="ECO:0000313" key="2">
    <source>
        <dbReference type="Proteomes" id="UP000713904"/>
    </source>
</evidence>
<organism evidence="1 2">
    <name type="scientific">Peptostreptococcus canis</name>
    <dbReference type="NCBI Taxonomy" id="1159213"/>
    <lineage>
        <taxon>Bacteria</taxon>
        <taxon>Bacillati</taxon>
        <taxon>Bacillota</taxon>
        <taxon>Clostridia</taxon>
        <taxon>Peptostreptococcales</taxon>
        <taxon>Peptostreptococcaceae</taxon>
        <taxon>Peptostreptococcus</taxon>
    </lineage>
</organism>
<dbReference type="EMBL" id="JABGBW010000008">
    <property type="protein sequence ID" value="MBC2576605.1"/>
    <property type="molecule type" value="Genomic_DNA"/>
</dbReference>
<reference evidence="1 2" key="1">
    <citation type="submission" date="2020-05" db="EMBL/GenBank/DDBJ databases">
        <title>Draft genome of xy-202 and genomic insight in genome of the genus Peptostreptococcus.</title>
        <authorList>
            <person name="Zhang Z."/>
        </authorList>
    </citation>
    <scope>NUCLEOTIDE SEQUENCE [LARGE SCALE GENOMIC DNA]</scope>
    <source>
        <strain evidence="1 2">DSM 27025</strain>
    </source>
</reference>
<accession>A0ABR6TMG2</accession>
<dbReference type="RefSeq" id="WP_185624626.1">
    <property type="nucleotide sequence ID" value="NZ_JABGBW010000008.1"/>
</dbReference>
<comment type="caution">
    <text evidence="1">The sequence shown here is derived from an EMBL/GenBank/DDBJ whole genome shotgun (WGS) entry which is preliminary data.</text>
</comment>